<accession>A0ABT5L131</accession>
<dbReference type="InterPro" id="IPR013572">
    <property type="entry name" value="Tscrpt_reg_MAATS_C"/>
</dbReference>
<dbReference type="PANTHER" id="PTHR30055">
    <property type="entry name" value="HTH-TYPE TRANSCRIPTIONAL REGULATOR RUTR"/>
    <property type="match status" value="1"/>
</dbReference>
<feature type="DNA-binding region" description="H-T-H motif" evidence="5">
    <location>
        <begin position="32"/>
        <end position="51"/>
    </location>
</feature>
<evidence type="ECO:0000256" key="4">
    <source>
        <dbReference type="ARBA" id="ARBA00023163"/>
    </source>
</evidence>
<gene>
    <name evidence="7" type="ORF">OIK42_02290</name>
</gene>
<reference evidence="7 8" key="1">
    <citation type="submission" date="2022-10" db="EMBL/GenBank/DDBJ databases">
        <title>Alteromonas sp. chi3 Genome sequencing.</title>
        <authorList>
            <person name="Park S."/>
        </authorList>
    </citation>
    <scope>NUCLEOTIDE SEQUENCE [LARGE SCALE GENOMIC DNA]</scope>
    <source>
        <strain evidence="8">chi3</strain>
    </source>
</reference>
<dbReference type="PANTHER" id="PTHR30055:SF240">
    <property type="entry name" value="HTH-TYPE TRANSCRIPTIONAL REGULATOR ACRR"/>
    <property type="match status" value="1"/>
</dbReference>
<evidence type="ECO:0000313" key="8">
    <source>
        <dbReference type="Proteomes" id="UP001218788"/>
    </source>
</evidence>
<evidence type="ECO:0000256" key="1">
    <source>
        <dbReference type="ARBA" id="ARBA00022491"/>
    </source>
</evidence>
<dbReference type="InterPro" id="IPR023772">
    <property type="entry name" value="DNA-bd_HTH_TetR-type_CS"/>
</dbReference>
<keyword evidence="1" id="KW-0678">Repressor</keyword>
<dbReference type="Pfam" id="PF08361">
    <property type="entry name" value="TetR_C_2"/>
    <property type="match status" value="1"/>
</dbReference>
<protein>
    <submittedName>
        <fullName evidence="7">TetR family transcriptional regulator</fullName>
    </submittedName>
</protein>
<dbReference type="PRINTS" id="PR00455">
    <property type="entry name" value="HTHTETR"/>
</dbReference>
<dbReference type="PROSITE" id="PS01081">
    <property type="entry name" value="HTH_TETR_1"/>
    <property type="match status" value="1"/>
</dbReference>
<dbReference type="InterPro" id="IPR009057">
    <property type="entry name" value="Homeodomain-like_sf"/>
</dbReference>
<dbReference type="Proteomes" id="UP001218788">
    <property type="component" value="Unassembled WGS sequence"/>
</dbReference>
<dbReference type="RefSeq" id="WP_273638031.1">
    <property type="nucleotide sequence ID" value="NZ_JAQQXP010000001.1"/>
</dbReference>
<comment type="caution">
    <text evidence="7">The sequence shown here is derived from an EMBL/GenBank/DDBJ whole genome shotgun (WGS) entry which is preliminary data.</text>
</comment>
<dbReference type="Gene3D" id="1.10.357.10">
    <property type="entry name" value="Tetracycline Repressor, domain 2"/>
    <property type="match status" value="1"/>
</dbReference>
<dbReference type="InterPro" id="IPR001647">
    <property type="entry name" value="HTH_TetR"/>
</dbReference>
<keyword evidence="2" id="KW-0805">Transcription regulation</keyword>
<keyword evidence="3 5" id="KW-0238">DNA-binding</keyword>
<proteinExistence type="predicted"/>
<organism evidence="7 8">
    <name type="scientific">Alteromonas gilva</name>
    <dbReference type="NCBI Taxonomy" id="2987522"/>
    <lineage>
        <taxon>Bacteria</taxon>
        <taxon>Pseudomonadati</taxon>
        <taxon>Pseudomonadota</taxon>
        <taxon>Gammaproteobacteria</taxon>
        <taxon>Alteromonadales</taxon>
        <taxon>Alteromonadaceae</taxon>
        <taxon>Alteromonas/Salinimonas group</taxon>
        <taxon>Alteromonas</taxon>
    </lineage>
</organism>
<dbReference type="InterPro" id="IPR050109">
    <property type="entry name" value="HTH-type_TetR-like_transc_reg"/>
</dbReference>
<evidence type="ECO:0000259" key="6">
    <source>
        <dbReference type="PROSITE" id="PS50977"/>
    </source>
</evidence>
<evidence type="ECO:0000256" key="2">
    <source>
        <dbReference type="ARBA" id="ARBA00023015"/>
    </source>
</evidence>
<sequence length="202" mass="23354">MRRTKEEAEKTRNAILEAAVDVFTEQGVARATLEQIAQAANVTRGAVYWHFKNKADIFMALHDELHKPFIQDLVDGLENTDDNPLDSLKQLCCELVIRVEDDLYLRRVLSLFLIKCDYTGNLQICQEKTIQARQEKSDTLAKFFEKAQQNGTLAKELDPHTLTLALSCFFRGIVHEYLENPGQFSLREEAPKLFEVFFRKWN</sequence>
<dbReference type="Pfam" id="PF00440">
    <property type="entry name" value="TetR_N"/>
    <property type="match status" value="1"/>
</dbReference>
<evidence type="ECO:0000256" key="3">
    <source>
        <dbReference type="ARBA" id="ARBA00023125"/>
    </source>
</evidence>
<name>A0ABT5L131_9ALTE</name>
<keyword evidence="4" id="KW-0804">Transcription</keyword>
<dbReference type="SUPFAM" id="SSF48498">
    <property type="entry name" value="Tetracyclin repressor-like, C-terminal domain"/>
    <property type="match status" value="1"/>
</dbReference>
<dbReference type="InterPro" id="IPR036271">
    <property type="entry name" value="Tet_transcr_reg_TetR-rel_C_sf"/>
</dbReference>
<dbReference type="SUPFAM" id="SSF46689">
    <property type="entry name" value="Homeodomain-like"/>
    <property type="match status" value="1"/>
</dbReference>
<dbReference type="PROSITE" id="PS50977">
    <property type="entry name" value="HTH_TETR_2"/>
    <property type="match status" value="1"/>
</dbReference>
<dbReference type="EMBL" id="JAQQXP010000001">
    <property type="protein sequence ID" value="MDC8829582.1"/>
    <property type="molecule type" value="Genomic_DNA"/>
</dbReference>
<evidence type="ECO:0000313" key="7">
    <source>
        <dbReference type="EMBL" id="MDC8829582.1"/>
    </source>
</evidence>
<keyword evidence="8" id="KW-1185">Reference proteome</keyword>
<feature type="domain" description="HTH tetR-type" evidence="6">
    <location>
        <begin position="9"/>
        <end position="69"/>
    </location>
</feature>
<evidence type="ECO:0000256" key="5">
    <source>
        <dbReference type="PROSITE-ProRule" id="PRU00335"/>
    </source>
</evidence>